<proteinExistence type="predicted"/>
<dbReference type="EMBL" id="JABMOJ010000463">
    <property type="protein sequence ID" value="NQV66131.1"/>
    <property type="molecule type" value="Genomic_DNA"/>
</dbReference>
<evidence type="ECO:0008006" key="4">
    <source>
        <dbReference type="Google" id="ProtNLM"/>
    </source>
</evidence>
<feature type="signal peptide" evidence="1">
    <location>
        <begin position="1"/>
        <end position="19"/>
    </location>
</feature>
<dbReference type="AlphaFoldDB" id="A0A972VYY7"/>
<evidence type="ECO:0000313" key="2">
    <source>
        <dbReference type="EMBL" id="NQV66131.1"/>
    </source>
</evidence>
<comment type="caution">
    <text evidence="2">The sequence shown here is derived from an EMBL/GenBank/DDBJ whole genome shotgun (WGS) entry which is preliminary data.</text>
</comment>
<evidence type="ECO:0000313" key="3">
    <source>
        <dbReference type="Proteomes" id="UP000754644"/>
    </source>
</evidence>
<sequence>MIKNVLLAGVVFAILVGCANTDTEGHGAMQMGAGVIATDAPIDLIPSALGRYTWTVGTTVPAAQAYFNQGMQLRYAYNVNEAARSMAQARRADPNCAMCFWGEAFALGSFLNGGMTAAAVPQAFAAITRAAELAEGQVDGVERALIQAAVVRYPQDYQPSNRRPVDEAFAAAMAKVYARYPDNHEVATVYAVALFMLEDRHGNRDLADPDLIRLHGVLTRVLDEDITHPGACHLYIHATESSQEPGRALACAEHFATAVPVASHVQHMPSHTWNEVGLWGRSVRTNMLAVQSDLKAGKNLGFSYGPTHNLHMLLYAASFDGQGAVAIQAGKDYRKVSGNAMYEVLTLVRFGRFDEVLENQRRPKDPVSASLWDFSRGYASLKQGDIKTATRLRDQVLAFAETTEDKFRFHPAGQVVGTVGHILAGEILWAQELLTDAISEFEKAVEIEDAMAFDEPEPLPFAARHWLGAALLEAGRGRDAERVYVEELADHPRNGWSLFGLQAALAAQSKNDPTVAQDFLDSWARSDVWITASKF</sequence>
<dbReference type="PROSITE" id="PS51257">
    <property type="entry name" value="PROKAR_LIPOPROTEIN"/>
    <property type="match status" value="1"/>
</dbReference>
<dbReference type="InterPro" id="IPR011990">
    <property type="entry name" value="TPR-like_helical_dom_sf"/>
</dbReference>
<dbReference type="PANTHER" id="PTHR45588">
    <property type="entry name" value="TPR DOMAIN-CONTAINING PROTEIN"/>
    <property type="match status" value="1"/>
</dbReference>
<keyword evidence="1" id="KW-0732">Signal</keyword>
<accession>A0A972VYY7</accession>
<evidence type="ECO:0000256" key="1">
    <source>
        <dbReference type="SAM" id="SignalP"/>
    </source>
</evidence>
<dbReference type="PANTHER" id="PTHR45588:SF1">
    <property type="entry name" value="WW DOMAIN-CONTAINING PROTEIN"/>
    <property type="match status" value="1"/>
</dbReference>
<feature type="chain" id="PRO_5037308623" description="Tetratricopeptide repeat protein" evidence="1">
    <location>
        <begin position="20"/>
        <end position="535"/>
    </location>
</feature>
<dbReference type="Gene3D" id="1.25.40.10">
    <property type="entry name" value="Tetratricopeptide repeat domain"/>
    <property type="match status" value="1"/>
</dbReference>
<reference evidence="2" key="1">
    <citation type="submission" date="2020-05" db="EMBL/GenBank/DDBJ databases">
        <title>Sulfur intermediates as new biogeochemical hubs in an aquatic model microbial ecosystem.</title>
        <authorList>
            <person name="Vigneron A."/>
        </authorList>
    </citation>
    <scope>NUCLEOTIDE SEQUENCE</scope>
    <source>
        <strain evidence="2">Bin.250</strain>
    </source>
</reference>
<name>A0A972VYY7_9GAMM</name>
<protein>
    <recommendedName>
        <fullName evidence="4">Tetratricopeptide repeat protein</fullName>
    </recommendedName>
</protein>
<organism evidence="2 3">
    <name type="scientific">SAR86 cluster bacterium</name>
    <dbReference type="NCBI Taxonomy" id="2030880"/>
    <lineage>
        <taxon>Bacteria</taxon>
        <taxon>Pseudomonadati</taxon>
        <taxon>Pseudomonadota</taxon>
        <taxon>Gammaproteobacteria</taxon>
        <taxon>SAR86 cluster</taxon>
    </lineage>
</organism>
<dbReference type="Proteomes" id="UP000754644">
    <property type="component" value="Unassembled WGS sequence"/>
</dbReference>
<gene>
    <name evidence="2" type="ORF">HQ497_12285</name>
</gene>
<dbReference type="SUPFAM" id="SSF48452">
    <property type="entry name" value="TPR-like"/>
    <property type="match status" value="1"/>
</dbReference>